<accession>A0A9D1GQR1</accession>
<evidence type="ECO:0000256" key="1">
    <source>
        <dbReference type="ARBA" id="ARBA00006890"/>
    </source>
</evidence>
<dbReference type="SUPFAM" id="SSF53448">
    <property type="entry name" value="Nucleotide-diphospho-sugar transferases"/>
    <property type="match status" value="1"/>
</dbReference>
<evidence type="ECO:0000256" key="5">
    <source>
        <dbReference type="ARBA" id="ARBA00048128"/>
    </source>
</evidence>
<dbReference type="Pfam" id="PF00483">
    <property type="entry name" value="NTP_transferase"/>
    <property type="match status" value="1"/>
</dbReference>
<evidence type="ECO:0000313" key="8">
    <source>
        <dbReference type="Proteomes" id="UP000886758"/>
    </source>
</evidence>
<dbReference type="Gene3D" id="3.90.550.10">
    <property type="entry name" value="Spore Coat Polysaccharide Biosynthesis Protein SpsA, Chain A"/>
    <property type="match status" value="1"/>
</dbReference>
<reference evidence="7" key="1">
    <citation type="submission" date="2020-10" db="EMBL/GenBank/DDBJ databases">
        <authorList>
            <person name="Gilroy R."/>
        </authorList>
    </citation>
    <scope>NUCLEOTIDE SEQUENCE</scope>
    <source>
        <strain evidence="7">ChiW17-6978</strain>
    </source>
</reference>
<proteinExistence type="inferred from homology"/>
<reference evidence="7" key="2">
    <citation type="journal article" date="2021" name="PeerJ">
        <title>Extensive microbial diversity within the chicken gut microbiome revealed by metagenomics and culture.</title>
        <authorList>
            <person name="Gilroy R."/>
            <person name="Ravi A."/>
            <person name="Getino M."/>
            <person name="Pursley I."/>
            <person name="Horton D.L."/>
            <person name="Alikhan N.F."/>
            <person name="Baker D."/>
            <person name="Gharbi K."/>
            <person name="Hall N."/>
            <person name="Watson M."/>
            <person name="Adriaenssens E.M."/>
            <person name="Foster-Nyarko E."/>
            <person name="Jarju S."/>
            <person name="Secka A."/>
            <person name="Antonio M."/>
            <person name="Oren A."/>
            <person name="Chaudhuri R.R."/>
            <person name="La Ragione R."/>
            <person name="Hildebrand F."/>
            <person name="Pallen M.J."/>
        </authorList>
    </citation>
    <scope>NUCLEOTIDE SEQUENCE</scope>
    <source>
        <strain evidence="7">ChiW17-6978</strain>
    </source>
</reference>
<dbReference type="InterPro" id="IPR005835">
    <property type="entry name" value="NTP_transferase_dom"/>
</dbReference>
<dbReference type="PANTHER" id="PTHR43197:SF1">
    <property type="entry name" value="UTP--GLUCOSE-1-PHOSPHATE URIDYLYLTRANSFERASE"/>
    <property type="match status" value="1"/>
</dbReference>
<keyword evidence="3" id="KW-0808">Transferase</keyword>
<evidence type="ECO:0000256" key="2">
    <source>
        <dbReference type="ARBA" id="ARBA00012415"/>
    </source>
</evidence>
<comment type="catalytic activity">
    <reaction evidence="5">
        <text>alpha-D-glucose 1-phosphate + UTP + H(+) = UDP-alpha-D-glucose + diphosphate</text>
        <dbReference type="Rhea" id="RHEA:19889"/>
        <dbReference type="ChEBI" id="CHEBI:15378"/>
        <dbReference type="ChEBI" id="CHEBI:33019"/>
        <dbReference type="ChEBI" id="CHEBI:46398"/>
        <dbReference type="ChEBI" id="CHEBI:58601"/>
        <dbReference type="ChEBI" id="CHEBI:58885"/>
        <dbReference type="EC" id="2.7.7.9"/>
    </reaction>
</comment>
<evidence type="ECO:0000313" key="7">
    <source>
        <dbReference type="EMBL" id="HIT49454.1"/>
    </source>
</evidence>
<name>A0A9D1GQR1_9MOLU</name>
<dbReference type="InterPro" id="IPR029044">
    <property type="entry name" value="Nucleotide-diphossugar_trans"/>
</dbReference>
<dbReference type="EC" id="2.7.7.9" evidence="2"/>
<evidence type="ECO:0000256" key="3">
    <source>
        <dbReference type="ARBA" id="ARBA00022679"/>
    </source>
</evidence>
<dbReference type="InterPro" id="IPR005771">
    <property type="entry name" value="GalU_uridylyltTrfase_bac/arc"/>
</dbReference>
<comment type="similarity">
    <text evidence="1">Belongs to the UDPGP type 2 family.</text>
</comment>
<keyword evidence="4 7" id="KW-0548">Nucleotidyltransferase</keyword>
<comment type="caution">
    <text evidence="7">The sequence shown here is derived from an EMBL/GenBank/DDBJ whole genome shotgun (WGS) entry which is preliminary data.</text>
</comment>
<sequence length="227" mass="25224">MKKVRKAVIPAAGFGTRFLPFTKAVPKEMLPIVDTPTIEYIVREALESGIEEVLIIINRDKECIRTHFGHNEALENFLTAKNKVKELEMIRELPQKINVCFTYQDEQLGLGHAVLCAEDFIKDEPFALLLGDDVYVGEDRPATFQLIEAYEKTGCSVLGTLEVSAEEVSKYGICAPLGDECSSLKQLKSVIEKPAVDQAPSRLAIGGRYILTPEIFKYLKTQTKGSG</sequence>
<gene>
    <name evidence="7" type="ORF">IAD46_00335</name>
</gene>
<feature type="domain" description="Nucleotidyl transferase" evidence="6">
    <location>
        <begin position="6"/>
        <end position="222"/>
    </location>
</feature>
<organism evidence="7 8">
    <name type="scientific">Candidatus Pelethenecus faecipullorum</name>
    <dbReference type="NCBI Taxonomy" id="2840900"/>
    <lineage>
        <taxon>Bacteria</taxon>
        <taxon>Bacillati</taxon>
        <taxon>Mycoplasmatota</taxon>
        <taxon>Mollicutes</taxon>
        <taxon>Candidatus Pelethenecus</taxon>
    </lineage>
</organism>
<dbReference type="Proteomes" id="UP000886758">
    <property type="component" value="Unassembled WGS sequence"/>
</dbReference>
<dbReference type="GO" id="GO:0006011">
    <property type="term" value="P:UDP-alpha-D-glucose metabolic process"/>
    <property type="evidence" value="ECO:0007669"/>
    <property type="project" value="InterPro"/>
</dbReference>
<dbReference type="EMBL" id="DVLF01000012">
    <property type="protein sequence ID" value="HIT49454.1"/>
    <property type="molecule type" value="Genomic_DNA"/>
</dbReference>
<dbReference type="GO" id="GO:0003983">
    <property type="term" value="F:UTP:glucose-1-phosphate uridylyltransferase activity"/>
    <property type="evidence" value="ECO:0007669"/>
    <property type="project" value="UniProtKB-EC"/>
</dbReference>
<evidence type="ECO:0000256" key="4">
    <source>
        <dbReference type="ARBA" id="ARBA00022695"/>
    </source>
</evidence>
<evidence type="ECO:0000259" key="6">
    <source>
        <dbReference type="Pfam" id="PF00483"/>
    </source>
</evidence>
<dbReference type="AlphaFoldDB" id="A0A9D1GQR1"/>
<feature type="non-terminal residue" evidence="7">
    <location>
        <position position="227"/>
    </location>
</feature>
<protein>
    <recommendedName>
        <fullName evidence="2">UTP--glucose-1-phosphate uridylyltransferase</fullName>
        <ecNumber evidence="2">2.7.7.9</ecNumber>
    </recommendedName>
</protein>
<dbReference type="PANTHER" id="PTHR43197">
    <property type="entry name" value="UTP--GLUCOSE-1-PHOSPHATE URIDYLYLTRANSFERASE"/>
    <property type="match status" value="1"/>
</dbReference>